<evidence type="ECO:0000313" key="5">
    <source>
        <dbReference type="Proteomes" id="UP000244093"/>
    </source>
</evidence>
<evidence type="ECO:0000256" key="1">
    <source>
        <dbReference type="PROSITE-ProRule" id="PRU00285"/>
    </source>
</evidence>
<accession>A0A2R7Y4G8</accession>
<dbReference type="InterPro" id="IPR002068">
    <property type="entry name" value="A-crystallin/Hsp20_dom"/>
</dbReference>
<sequence length="178" mass="20918">MSDRRRRKSIFDIFDELFRELDEEMREFLEESERFWRMRPEDFEELQRKGLGPYVYGFRIHIGPDGKIKVDEFGNVRREGPKPKIAEEIEPLVDVIDEGDKVRIIAEVPGVEKDKIKLKAVGKELIIQASNGKKYYKKVQLPDEVDVKTAKAQYRNGVLEVELKKSKKESGEYEIKIE</sequence>
<evidence type="ECO:0000256" key="2">
    <source>
        <dbReference type="RuleBase" id="RU003616"/>
    </source>
</evidence>
<dbReference type="InterPro" id="IPR008978">
    <property type="entry name" value="HSP20-like_chaperone"/>
</dbReference>
<comment type="similarity">
    <text evidence="1 2">Belongs to the small heat shock protein (HSP20) family.</text>
</comment>
<reference evidence="4 5" key="1">
    <citation type="journal article" date="2018" name="Syst. Appl. Microbiol.">
        <title>A new symbiotic nanoarchaeote (Candidatus Nanoclepta minutus) and its host (Zestosphaera tikiterensis gen. nov., sp. nov.) from a New Zealand hot spring.</title>
        <authorList>
            <person name="St John E."/>
            <person name="Liu Y."/>
            <person name="Podar M."/>
            <person name="Stott M.B."/>
            <person name="Meneghin J."/>
            <person name="Chen Z."/>
            <person name="Lagutin K."/>
            <person name="Mitchell K."/>
            <person name="Reysenbach A.L."/>
        </authorList>
    </citation>
    <scope>NUCLEOTIDE SEQUENCE [LARGE SCALE GENOMIC DNA]</scope>
    <source>
        <strain evidence="4">NZ3</strain>
    </source>
</reference>
<dbReference type="Proteomes" id="UP000244093">
    <property type="component" value="Unassembled WGS sequence"/>
</dbReference>
<evidence type="ECO:0000259" key="3">
    <source>
        <dbReference type="PROSITE" id="PS01031"/>
    </source>
</evidence>
<proteinExistence type="inferred from homology"/>
<name>A0A2R7Y4G8_9CREN</name>
<dbReference type="NCBIfam" id="NF041800">
    <property type="entry name" value="Hsp20"/>
    <property type="match status" value="1"/>
</dbReference>
<dbReference type="SUPFAM" id="SSF49764">
    <property type="entry name" value="HSP20-like chaperones"/>
    <property type="match status" value="1"/>
</dbReference>
<dbReference type="Pfam" id="PF00011">
    <property type="entry name" value="HSP20"/>
    <property type="match status" value="1"/>
</dbReference>
<evidence type="ECO:0000313" key="4">
    <source>
        <dbReference type="EMBL" id="PUA32435.1"/>
    </source>
</evidence>
<dbReference type="CDD" id="cd06464">
    <property type="entry name" value="ACD_sHsps-like"/>
    <property type="match status" value="1"/>
</dbReference>
<gene>
    <name evidence="4" type="ORF">B7O98_07210</name>
</gene>
<comment type="caution">
    <text evidence="4">The sequence shown here is derived from an EMBL/GenBank/DDBJ whole genome shotgun (WGS) entry which is preliminary data.</text>
</comment>
<feature type="domain" description="SHSP" evidence="3">
    <location>
        <begin position="84"/>
        <end position="178"/>
    </location>
</feature>
<dbReference type="Gene3D" id="2.60.40.790">
    <property type="match status" value="1"/>
</dbReference>
<dbReference type="PROSITE" id="PS01031">
    <property type="entry name" value="SHSP"/>
    <property type="match status" value="1"/>
</dbReference>
<dbReference type="EMBL" id="NBVN01000004">
    <property type="protein sequence ID" value="PUA32435.1"/>
    <property type="molecule type" value="Genomic_DNA"/>
</dbReference>
<protein>
    <submittedName>
        <fullName evidence="4">Heat-shock protein Hsp20</fullName>
    </submittedName>
</protein>
<organism evidence="4 5">
    <name type="scientific">Zestosphaera tikiterensis</name>
    <dbReference type="NCBI Taxonomy" id="1973259"/>
    <lineage>
        <taxon>Archaea</taxon>
        <taxon>Thermoproteota</taxon>
        <taxon>Thermoprotei</taxon>
        <taxon>Desulfurococcales</taxon>
        <taxon>Desulfurococcaceae</taxon>
        <taxon>Zestosphaera</taxon>
    </lineage>
</organism>
<dbReference type="AlphaFoldDB" id="A0A2R7Y4G8"/>